<keyword evidence="3" id="KW-1185">Reference proteome</keyword>
<organism evidence="2 3">
    <name type="scientific">Chryseobacterium profundimaris</name>
    <dbReference type="NCBI Taxonomy" id="1387275"/>
    <lineage>
        <taxon>Bacteria</taxon>
        <taxon>Pseudomonadati</taxon>
        <taxon>Bacteroidota</taxon>
        <taxon>Flavobacteriia</taxon>
        <taxon>Flavobacteriales</taxon>
        <taxon>Weeksellaceae</taxon>
        <taxon>Chryseobacterium group</taxon>
        <taxon>Chryseobacterium</taxon>
    </lineage>
</organism>
<evidence type="ECO:0000313" key="3">
    <source>
        <dbReference type="Proteomes" id="UP001157960"/>
    </source>
</evidence>
<gene>
    <name evidence="2" type="ORF">SAMN06264346_10212</name>
</gene>
<feature type="region of interest" description="Disordered" evidence="1">
    <location>
        <begin position="1"/>
        <end position="24"/>
    </location>
</feature>
<dbReference type="Proteomes" id="UP001157960">
    <property type="component" value="Unassembled WGS sequence"/>
</dbReference>
<evidence type="ECO:0000256" key="1">
    <source>
        <dbReference type="SAM" id="MobiDB-lite"/>
    </source>
</evidence>
<proteinExistence type="predicted"/>
<evidence type="ECO:0000313" key="2">
    <source>
        <dbReference type="EMBL" id="SMP08955.1"/>
    </source>
</evidence>
<reference evidence="2 3" key="1">
    <citation type="submission" date="2017-05" db="EMBL/GenBank/DDBJ databases">
        <authorList>
            <person name="Varghese N."/>
            <person name="Submissions S."/>
        </authorList>
    </citation>
    <scope>NUCLEOTIDE SEQUENCE [LARGE SCALE GENOMIC DNA]</scope>
    <source>
        <strain evidence="2 3">DSM 28214</strain>
    </source>
</reference>
<accession>A0ABY1NG74</accession>
<name>A0ABY1NG74_9FLAO</name>
<comment type="caution">
    <text evidence="2">The sequence shown here is derived from an EMBL/GenBank/DDBJ whole genome shotgun (WGS) entry which is preliminary data.</text>
</comment>
<dbReference type="RefSeq" id="WP_283421081.1">
    <property type="nucleotide sequence ID" value="NZ_FXTZ01000002.1"/>
</dbReference>
<protein>
    <submittedName>
        <fullName evidence="2">Uncharacterized protein</fullName>
    </submittedName>
</protein>
<sequence>MEQQPYMSPEQKEEAEKHRIKHKNNHDRFFEAKNIFEQLHPETRLKIVKQDKVLYRVLDNSAPPDIGSLDHNPPLYTRQRIETELQKLDEFIFNYDPAYLEIKTKEDFNSLNEESKQDFKEHFPGEFNVIEKI</sequence>
<dbReference type="EMBL" id="FXTZ01000002">
    <property type="protein sequence ID" value="SMP08955.1"/>
    <property type="molecule type" value="Genomic_DNA"/>
</dbReference>